<feature type="transmembrane region" description="Helical" evidence="1">
    <location>
        <begin position="45"/>
        <end position="68"/>
    </location>
</feature>
<keyword evidence="1" id="KW-0812">Transmembrane</keyword>
<organism evidence="3 4">
    <name type="scientific">Cyclocybe aegerita</name>
    <name type="common">Black poplar mushroom</name>
    <name type="synonym">Agrocybe aegerita</name>
    <dbReference type="NCBI Taxonomy" id="1973307"/>
    <lineage>
        <taxon>Eukaryota</taxon>
        <taxon>Fungi</taxon>
        <taxon>Dikarya</taxon>
        <taxon>Basidiomycota</taxon>
        <taxon>Agaricomycotina</taxon>
        <taxon>Agaricomycetes</taxon>
        <taxon>Agaricomycetidae</taxon>
        <taxon>Agaricales</taxon>
        <taxon>Agaricineae</taxon>
        <taxon>Bolbitiaceae</taxon>
        <taxon>Cyclocybe</taxon>
    </lineage>
</organism>
<evidence type="ECO:0000256" key="1">
    <source>
        <dbReference type="SAM" id="Phobius"/>
    </source>
</evidence>
<evidence type="ECO:0000313" key="4">
    <source>
        <dbReference type="Proteomes" id="UP000467700"/>
    </source>
</evidence>
<dbReference type="InterPro" id="IPR045338">
    <property type="entry name" value="DUF6535"/>
</dbReference>
<feature type="transmembrane region" description="Helical" evidence="1">
    <location>
        <begin position="20"/>
        <end position="38"/>
    </location>
</feature>
<reference evidence="3 4" key="1">
    <citation type="submission" date="2020-01" db="EMBL/GenBank/DDBJ databases">
        <authorList>
            <person name="Gupta K D."/>
        </authorList>
    </citation>
    <scope>NUCLEOTIDE SEQUENCE [LARGE SCALE GENOMIC DNA]</scope>
</reference>
<gene>
    <name evidence="3" type="ORF">AAE3_LOCUS9388</name>
</gene>
<proteinExistence type="predicted"/>
<feature type="domain" description="DUF6535" evidence="2">
    <location>
        <begin position="1"/>
        <end position="38"/>
    </location>
</feature>
<keyword evidence="1" id="KW-1133">Transmembrane helix</keyword>
<accession>A0A8S0W8U6</accession>
<evidence type="ECO:0000259" key="2">
    <source>
        <dbReference type="Pfam" id="PF20153"/>
    </source>
</evidence>
<dbReference type="EMBL" id="CACVBS010000057">
    <property type="protein sequence ID" value="CAA7267108.1"/>
    <property type="molecule type" value="Genomic_DNA"/>
</dbReference>
<keyword evidence="1" id="KW-0472">Membrane</keyword>
<dbReference type="Pfam" id="PF20153">
    <property type="entry name" value="DUF6535"/>
    <property type="match status" value="1"/>
</dbReference>
<comment type="caution">
    <text evidence="3">The sequence shown here is derived from an EMBL/GenBank/DDBJ whole genome shotgun (WGS) entry which is preliminary data.</text>
</comment>
<dbReference type="Proteomes" id="UP000467700">
    <property type="component" value="Unassembled WGS sequence"/>
</dbReference>
<evidence type="ECO:0000313" key="3">
    <source>
        <dbReference type="EMBL" id="CAA7267108.1"/>
    </source>
</evidence>
<name>A0A8S0W8U6_CYCAE</name>
<dbReference type="OrthoDB" id="2972837at2759"/>
<protein>
    <recommendedName>
        <fullName evidence="2">DUF6535 domain-containing protein</fullName>
    </recommendedName>
</protein>
<keyword evidence="4" id="KW-1185">Reference proteome</keyword>
<sequence>MRAAALEDWHVPTIFASLPLLLQIALVLFFAGIIDFLLSLSVLIGILVGIVLGPAVIFILLTTVLPALQCFAISLRIPSSNATVPSPCPYKSPQALIFRRLLTMSRRLFDLMHSASMSTKYYLLFFDKSFLFAHRSLKIAAWRYRLFPDRAYLFWAQRTWVDFDRTWLILRNEHFDITRKRSSGDLSAQSMNTEPIYDSIRGLASAAQGNEHHENIIFSVYHCFQDLSQSMLVEECEYTHHHLQACFRDLVPTWNSPIANIASLLESPSLDLLHDIHTVLFLRVPGIFYKAINPAHVLGRHMLELQTRILVYLYADEPRRLVSNALDSSTGFFHWYTINMASLNMSPETQDAFLQPQFFALFKSFVGQASTISCPDDVGNTFHTHPDLDDFVSLASFLIWHIADRTPDSQACLITLSSTLDLIEDGLSAPDKSSQAGFASHHADFLFWCATHLLKRLWQERPSQRRSRSANGRSLLQQLARRFDVLQKDVLARYEDVHLDTLRIAHRRMLTTLQSPSNYFTHGGRDFRCYARELGSYSADKPGDEDDDPLQMDIALEPAKSLKPDVVSLDLETAGHRVISYDEELRPVTTMPGVDFANLNPKADDLV</sequence>
<dbReference type="AlphaFoldDB" id="A0A8S0W8U6"/>